<accession>A0A2P2QGE7</accession>
<dbReference type="EMBL" id="GGEC01085636">
    <property type="protein sequence ID" value="MBX66120.1"/>
    <property type="molecule type" value="Transcribed_RNA"/>
</dbReference>
<proteinExistence type="predicted"/>
<reference evidence="1" key="1">
    <citation type="submission" date="2018-02" db="EMBL/GenBank/DDBJ databases">
        <title>Rhizophora mucronata_Transcriptome.</title>
        <authorList>
            <person name="Meera S.P."/>
            <person name="Sreeshan A."/>
            <person name="Augustine A."/>
        </authorList>
    </citation>
    <scope>NUCLEOTIDE SEQUENCE</scope>
    <source>
        <tissue evidence="1">Leaf</tissue>
    </source>
</reference>
<name>A0A2P2QGE7_RHIMU</name>
<dbReference type="AlphaFoldDB" id="A0A2P2QGE7"/>
<evidence type="ECO:0000313" key="1">
    <source>
        <dbReference type="EMBL" id="MBX66120.1"/>
    </source>
</evidence>
<organism evidence="1">
    <name type="scientific">Rhizophora mucronata</name>
    <name type="common">Asiatic mangrove</name>
    <dbReference type="NCBI Taxonomy" id="61149"/>
    <lineage>
        <taxon>Eukaryota</taxon>
        <taxon>Viridiplantae</taxon>
        <taxon>Streptophyta</taxon>
        <taxon>Embryophyta</taxon>
        <taxon>Tracheophyta</taxon>
        <taxon>Spermatophyta</taxon>
        <taxon>Magnoliopsida</taxon>
        <taxon>eudicotyledons</taxon>
        <taxon>Gunneridae</taxon>
        <taxon>Pentapetalae</taxon>
        <taxon>rosids</taxon>
        <taxon>fabids</taxon>
        <taxon>Malpighiales</taxon>
        <taxon>Rhizophoraceae</taxon>
        <taxon>Rhizophora</taxon>
    </lineage>
</organism>
<protein>
    <submittedName>
        <fullName evidence="1">Uncharacterized protein</fullName>
    </submittedName>
</protein>
<sequence>MASLQQNLRYRLSTKKFFVCFKWITTKNHSMPVDKVKEFNDILLNSLIVKKLNSK</sequence>